<dbReference type="Gene3D" id="3.30.450.170">
    <property type="entry name" value="Two-component histidine kinase, sensor domain"/>
    <property type="match status" value="1"/>
</dbReference>
<feature type="transmembrane region" description="Helical" evidence="12">
    <location>
        <begin position="163"/>
        <end position="186"/>
    </location>
</feature>
<dbReference type="InterPro" id="IPR004358">
    <property type="entry name" value="Sig_transdc_His_kin-like_C"/>
</dbReference>
<keyword evidence="7" id="KW-0418">Kinase</keyword>
<evidence type="ECO:0000259" key="14">
    <source>
        <dbReference type="PROSITE" id="PS50885"/>
    </source>
</evidence>
<evidence type="ECO:0000256" key="9">
    <source>
        <dbReference type="ARBA" id="ARBA00023012"/>
    </source>
</evidence>
<keyword evidence="9" id="KW-0902">Two-component regulatory system</keyword>
<dbReference type="InterPro" id="IPR003660">
    <property type="entry name" value="HAMP_dom"/>
</dbReference>
<evidence type="ECO:0000256" key="7">
    <source>
        <dbReference type="ARBA" id="ARBA00022777"/>
    </source>
</evidence>
<dbReference type="InterPro" id="IPR005467">
    <property type="entry name" value="His_kinase_dom"/>
</dbReference>
<evidence type="ECO:0000313" key="15">
    <source>
        <dbReference type="EMBL" id="QGW76406.1"/>
    </source>
</evidence>
<keyword evidence="6 12" id="KW-0812">Transmembrane</keyword>
<evidence type="ECO:0000256" key="2">
    <source>
        <dbReference type="ARBA" id="ARBA00004370"/>
    </source>
</evidence>
<comment type="catalytic activity">
    <reaction evidence="1">
        <text>ATP + protein L-histidine = ADP + protein N-phospho-L-histidine.</text>
        <dbReference type="EC" id="2.7.13.3"/>
    </reaction>
</comment>
<gene>
    <name evidence="15" type="ORF">GPJ81_06845</name>
</gene>
<evidence type="ECO:0000256" key="4">
    <source>
        <dbReference type="ARBA" id="ARBA00022553"/>
    </source>
</evidence>
<name>A0A6I6GWJ8_9PSED</name>
<keyword evidence="16" id="KW-1185">Reference proteome</keyword>
<proteinExistence type="predicted"/>
<evidence type="ECO:0000313" key="16">
    <source>
        <dbReference type="Proteomes" id="UP000426235"/>
    </source>
</evidence>
<keyword evidence="8 12" id="KW-1133">Transmembrane helix</keyword>
<feature type="domain" description="HAMP" evidence="14">
    <location>
        <begin position="187"/>
        <end position="242"/>
    </location>
</feature>
<dbReference type="EC" id="2.7.13.3" evidence="3"/>
<dbReference type="InterPro" id="IPR003594">
    <property type="entry name" value="HATPase_dom"/>
</dbReference>
<dbReference type="Pfam" id="PF16750">
    <property type="entry name" value="HK_sensor"/>
    <property type="match status" value="1"/>
</dbReference>
<dbReference type="PROSITE" id="PS50885">
    <property type="entry name" value="HAMP"/>
    <property type="match status" value="1"/>
</dbReference>
<dbReference type="GO" id="GO:0000155">
    <property type="term" value="F:phosphorelay sensor kinase activity"/>
    <property type="evidence" value="ECO:0007669"/>
    <property type="project" value="InterPro"/>
</dbReference>
<dbReference type="InterPro" id="IPR036890">
    <property type="entry name" value="HATPase_C_sf"/>
</dbReference>
<dbReference type="GO" id="GO:0016020">
    <property type="term" value="C:membrane"/>
    <property type="evidence" value="ECO:0007669"/>
    <property type="project" value="UniProtKB-SubCell"/>
</dbReference>
<feature type="transmembrane region" description="Helical" evidence="12">
    <location>
        <begin position="17"/>
        <end position="37"/>
    </location>
</feature>
<dbReference type="PROSITE" id="PS50109">
    <property type="entry name" value="HIS_KIN"/>
    <property type="match status" value="1"/>
</dbReference>
<dbReference type="Pfam" id="PF00512">
    <property type="entry name" value="HisKA"/>
    <property type="match status" value="1"/>
</dbReference>
<dbReference type="SMART" id="SM00387">
    <property type="entry name" value="HATPase_c"/>
    <property type="match status" value="1"/>
</dbReference>
<dbReference type="InterPro" id="IPR036097">
    <property type="entry name" value="HisK_dim/P_sf"/>
</dbReference>
<evidence type="ECO:0000256" key="1">
    <source>
        <dbReference type="ARBA" id="ARBA00000085"/>
    </source>
</evidence>
<dbReference type="PANTHER" id="PTHR45436:SF5">
    <property type="entry name" value="SENSOR HISTIDINE KINASE TRCS"/>
    <property type="match status" value="1"/>
</dbReference>
<keyword evidence="5" id="KW-0808">Transferase</keyword>
<dbReference type="SMART" id="SM00388">
    <property type="entry name" value="HisKA"/>
    <property type="match status" value="1"/>
</dbReference>
<dbReference type="SUPFAM" id="SSF55874">
    <property type="entry name" value="ATPase domain of HSP90 chaperone/DNA topoisomerase II/histidine kinase"/>
    <property type="match status" value="1"/>
</dbReference>
<dbReference type="InterPro" id="IPR050428">
    <property type="entry name" value="TCS_sensor_his_kinase"/>
</dbReference>
<evidence type="ECO:0000256" key="6">
    <source>
        <dbReference type="ARBA" id="ARBA00022692"/>
    </source>
</evidence>
<feature type="region of interest" description="Disordered" evidence="11">
    <location>
        <begin position="464"/>
        <end position="486"/>
    </location>
</feature>
<dbReference type="InterPro" id="IPR031930">
    <property type="entry name" value="HK_sensor"/>
</dbReference>
<keyword evidence="10 12" id="KW-0472">Membrane</keyword>
<organism evidence="15 16">
    <name type="scientific">Pseudomonas alkylphenolica</name>
    <dbReference type="NCBI Taxonomy" id="237609"/>
    <lineage>
        <taxon>Bacteria</taxon>
        <taxon>Pseudomonadati</taxon>
        <taxon>Pseudomonadota</taxon>
        <taxon>Gammaproteobacteria</taxon>
        <taxon>Pseudomonadales</taxon>
        <taxon>Pseudomonadaceae</taxon>
        <taxon>Pseudomonas</taxon>
    </lineage>
</organism>
<dbReference type="Gene3D" id="1.10.8.500">
    <property type="entry name" value="HAMP domain in histidine kinase"/>
    <property type="match status" value="1"/>
</dbReference>
<dbReference type="Gene3D" id="3.30.565.10">
    <property type="entry name" value="Histidine kinase-like ATPase, C-terminal domain"/>
    <property type="match status" value="1"/>
</dbReference>
<dbReference type="Gene3D" id="1.10.287.130">
    <property type="match status" value="1"/>
</dbReference>
<comment type="subcellular location">
    <subcellularLocation>
        <location evidence="2">Membrane</location>
    </subcellularLocation>
</comment>
<evidence type="ECO:0000256" key="3">
    <source>
        <dbReference type="ARBA" id="ARBA00012438"/>
    </source>
</evidence>
<sequence length="486" mass="54094">MCSVPPRSAEVPNRHSLFWKLAILLVGFCLLMIGLSWSWGRHMETQNAYLSDQARITLTDYAAEAERAWKQGGQAGVDAWMADMASKEGTWVNVLGPDLQSLSSTPLTPEQSRKITFLRGIDWPVSRRVIGLPWMRVPFVEHPEQGLLVIELPERLMPGRYRLFWRFMTNGVIPGLFTLLLCIGLYRMLIMPLIQLREQANAWRADQLSARVASSTTSRQDELGELGRAFDDMAERLQGTVVLQQQLLRDLSHELRTPLSRLRVACEGDADAGQLRERLGREIDCMQRLVEDALQLAWLDTERAPPSKEPIQVQALWDMLAEDACFESTWPSTQLHCALDASCWIQGNLNSVAQALENILRNAIRHSPASGVIRLDGRRQGDHWLLWLEDQGGGVAEAELERIFAPFTRLDGSRPGDGGFGLGLSIARNAIVRQGGRLWAQNTGQGLRLNILLPAVQQVGAGLSRDCGLSGSSPRGASPLPPGYNR</sequence>
<reference evidence="15" key="1">
    <citation type="submission" date="2019-12" db="EMBL/GenBank/DDBJ databases">
        <title>Hybrid Genome Assemblies of two High G+C Isolates from Undergraduate Microbiology Courses.</title>
        <authorList>
            <person name="Ne Ville C.J."/>
            <person name="Enright D."/>
            <person name="Hernandez I."/>
            <person name="Dodsworth J."/>
            <person name="Orwin P.M."/>
        </authorList>
    </citation>
    <scope>NUCLEOTIDE SEQUENCE [LARGE SCALE GENOMIC DNA]</scope>
    <source>
        <strain evidence="15">Neo</strain>
    </source>
</reference>
<dbReference type="PANTHER" id="PTHR45436">
    <property type="entry name" value="SENSOR HISTIDINE KINASE YKOH"/>
    <property type="match status" value="1"/>
</dbReference>
<dbReference type="RefSeq" id="WP_157191498.1">
    <property type="nucleotide sequence ID" value="NZ_CP046621.1"/>
</dbReference>
<evidence type="ECO:0000256" key="5">
    <source>
        <dbReference type="ARBA" id="ARBA00022679"/>
    </source>
</evidence>
<dbReference type="CDD" id="cd00082">
    <property type="entry name" value="HisKA"/>
    <property type="match status" value="1"/>
</dbReference>
<dbReference type="CDD" id="cd06225">
    <property type="entry name" value="HAMP"/>
    <property type="match status" value="1"/>
</dbReference>
<evidence type="ECO:0000256" key="11">
    <source>
        <dbReference type="SAM" id="MobiDB-lite"/>
    </source>
</evidence>
<dbReference type="Pfam" id="PF02518">
    <property type="entry name" value="HATPase_c"/>
    <property type="match status" value="1"/>
</dbReference>
<feature type="domain" description="Histidine kinase" evidence="13">
    <location>
        <begin position="250"/>
        <end position="457"/>
    </location>
</feature>
<dbReference type="PRINTS" id="PR00344">
    <property type="entry name" value="BCTRLSENSOR"/>
</dbReference>
<accession>A0A6I6GWJ8</accession>
<dbReference type="SMART" id="SM00304">
    <property type="entry name" value="HAMP"/>
    <property type="match status" value="1"/>
</dbReference>
<dbReference type="InterPro" id="IPR003661">
    <property type="entry name" value="HisK_dim/P_dom"/>
</dbReference>
<dbReference type="Pfam" id="PF00672">
    <property type="entry name" value="HAMP"/>
    <property type="match status" value="1"/>
</dbReference>
<keyword evidence="4" id="KW-0597">Phosphoprotein</keyword>
<dbReference type="Proteomes" id="UP000426235">
    <property type="component" value="Chromosome"/>
</dbReference>
<evidence type="ECO:0000256" key="12">
    <source>
        <dbReference type="SAM" id="Phobius"/>
    </source>
</evidence>
<evidence type="ECO:0000256" key="10">
    <source>
        <dbReference type="ARBA" id="ARBA00023136"/>
    </source>
</evidence>
<dbReference type="SUPFAM" id="SSF47384">
    <property type="entry name" value="Homodimeric domain of signal transducing histidine kinase"/>
    <property type="match status" value="1"/>
</dbReference>
<dbReference type="AlphaFoldDB" id="A0A6I6GWJ8"/>
<evidence type="ECO:0000259" key="13">
    <source>
        <dbReference type="PROSITE" id="PS50109"/>
    </source>
</evidence>
<dbReference type="InterPro" id="IPR038428">
    <property type="entry name" value="HK_sensor_dom_sf"/>
</dbReference>
<evidence type="ECO:0000256" key="8">
    <source>
        <dbReference type="ARBA" id="ARBA00022989"/>
    </source>
</evidence>
<dbReference type="EMBL" id="CP046621">
    <property type="protein sequence ID" value="QGW76406.1"/>
    <property type="molecule type" value="Genomic_DNA"/>
</dbReference>
<dbReference type="SUPFAM" id="SSF158472">
    <property type="entry name" value="HAMP domain-like"/>
    <property type="match status" value="1"/>
</dbReference>
<protein>
    <recommendedName>
        <fullName evidence="3">histidine kinase</fullName>
        <ecNumber evidence="3">2.7.13.3</ecNumber>
    </recommendedName>
</protein>